<evidence type="ECO:0000259" key="11">
    <source>
        <dbReference type="PROSITE" id="PS50157"/>
    </source>
</evidence>
<dbReference type="GO" id="GO:0008270">
    <property type="term" value="F:zinc ion binding"/>
    <property type="evidence" value="ECO:0007669"/>
    <property type="project" value="UniProtKB-KW"/>
</dbReference>
<keyword evidence="9" id="KW-0539">Nucleus</keyword>
<keyword evidence="6" id="KW-0805">Transcription regulation</keyword>
<comment type="subcellular location">
    <subcellularLocation>
        <location evidence="1">Nucleus</location>
    </subcellularLocation>
</comment>
<dbReference type="FunFam" id="3.30.160.60:FF:000432">
    <property type="entry name" value="zinc finger protein Gfi-1b isoform X1"/>
    <property type="match status" value="1"/>
</dbReference>
<dbReference type="PROSITE" id="PS50157">
    <property type="entry name" value="ZINC_FINGER_C2H2_2"/>
    <property type="match status" value="4"/>
</dbReference>
<dbReference type="PANTHER" id="PTHR23226:SF419">
    <property type="entry name" value="FI21258P1-RELATED"/>
    <property type="match status" value="1"/>
</dbReference>
<dbReference type="InterPro" id="IPR013087">
    <property type="entry name" value="Znf_C2H2_type"/>
</dbReference>
<evidence type="ECO:0000256" key="4">
    <source>
        <dbReference type="ARBA" id="ARBA00022771"/>
    </source>
</evidence>
<dbReference type="AlphaFoldDB" id="A0AAV4QEX8"/>
<dbReference type="GO" id="GO:0000978">
    <property type="term" value="F:RNA polymerase II cis-regulatory region sequence-specific DNA binding"/>
    <property type="evidence" value="ECO:0007669"/>
    <property type="project" value="TreeGrafter"/>
</dbReference>
<dbReference type="SMART" id="SM00355">
    <property type="entry name" value="ZnF_C2H2"/>
    <property type="match status" value="4"/>
</dbReference>
<keyword evidence="8" id="KW-0804">Transcription</keyword>
<dbReference type="Gene3D" id="3.30.160.60">
    <property type="entry name" value="Classic Zinc Finger"/>
    <property type="match status" value="4"/>
</dbReference>
<dbReference type="FunFam" id="3.30.160.60:FF:000345">
    <property type="entry name" value="Zinc finger protein Gfi-1"/>
    <property type="match status" value="1"/>
</dbReference>
<evidence type="ECO:0000313" key="13">
    <source>
        <dbReference type="Proteomes" id="UP001054837"/>
    </source>
</evidence>
<evidence type="ECO:0000256" key="6">
    <source>
        <dbReference type="ARBA" id="ARBA00023015"/>
    </source>
</evidence>
<evidence type="ECO:0000256" key="3">
    <source>
        <dbReference type="ARBA" id="ARBA00022737"/>
    </source>
</evidence>
<dbReference type="Proteomes" id="UP001054837">
    <property type="component" value="Unassembled WGS sequence"/>
</dbReference>
<keyword evidence="7" id="KW-0238">DNA-binding</keyword>
<evidence type="ECO:0000256" key="5">
    <source>
        <dbReference type="ARBA" id="ARBA00022833"/>
    </source>
</evidence>
<dbReference type="GO" id="GO:0000981">
    <property type="term" value="F:DNA-binding transcription factor activity, RNA polymerase II-specific"/>
    <property type="evidence" value="ECO:0007669"/>
    <property type="project" value="TreeGrafter"/>
</dbReference>
<evidence type="ECO:0000313" key="12">
    <source>
        <dbReference type="EMBL" id="GIY07501.1"/>
    </source>
</evidence>
<keyword evidence="2" id="KW-0479">Metal-binding</keyword>
<dbReference type="InterPro" id="IPR036236">
    <property type="entry name" value="Znf_C2H2_sf"/>
</dbReference>
<dbReference type="SUPFAM" id="SSF57667">
    <property type="entry name" value="beta-beta-alpha zinc fingers"/>
    <property type="match status" value="2"/>
</dbReference>
<name>A0AAV4QEX8_9ARAC</name>
<dbReference type="PROSITE" id="PS00028">
    <property type="entry name" value="ZINC_FINGER_C2H2_1"/>
    <property type="match status" value="4"/>
</dbReference>
<feature type="domain" description="C2H2-type" evidence="11">
    <location>
        <begin position="402"/>
        <end position="425"/>
    </location>
</feature>
<evidence type="ECO:0000256" key="2">
    <source>
        <dbReference type="ARBA" id="ARBA00022723"/>
    </source>
</evidence>
<evidence type="ECO:0000256" key="10">
    <source>
        <dbReference type="PROSITE-ProRule" id="PRU00042"/>
    </source>
</evidence>
<organism evidence="12 13">
    <name type="scientific">Caerostris darwini</name>
    <dbReference type="NCBI Taxonomy" id="1538125"/>
    <lineage>
        <taxon>Eukaryota</taxon>
        <taxon>Metazoa</taxon>
        <taxon>Ecdysozoa</taxon>
        <taxon>Arthropoda</taxon>
        <taxon>Chelicerata</taxon>
        <taxon>Arachnida</taxon>
        <taxon>Araneae</taxon>
        <taxon>Araneomorphae</taxon>
        <taxon>Entelegynae</taxon>
        <taxon>Araneoidea</taxon>
        <taxon>Araneidae</taxon>
        <taxon>Caerostris</taxon>
    </lineage>
</organism>
<evidence type="ECO:0000256" key="1">
    <source>
        <dbReference type="ARBA" id="ARBA00004123"/>
    </source>
</evidence>
<keyword evidence="13" id="KW-1185">Reference proteome</keyword>
<evidence type="ECO:0000256" key="9">
    <source>
        <dbReference type="ARBA" id="ARBA00023242"/>
    </source>
</evidence>
<gene>
    <name evidence="12" type="primary">GFI1B_0</name>
    <name evidence="12" type="ORF">CDAR_386311</name>
</gene>
<evidence type="ECO:0000256" key="7">
    <source>
        <dbReference type="ARBA" id="ARBA00023125"/>
    </source>
</evidence>
<protein>
    <submittedName>
        <fullName evidence="12">Zinc finger protein Gfi-1b</fullName>
    </submittedName>
</protein>
<keyword evidence="3" id="KW-0677">Repeat</keyword>
<feature type="domain" description="C2H2-type" evidence="11">
    <location>
        <begin position="318"/>
        <end position="345"/>
    </location>
</feature>
<comment type="caution">
    <text evidence="12">The sequence shown here is derived from an EMBL/GenBank/DDBJ whole genome shotgun (WGS) entry which is preliminary data.</text>
</comment>
<keyword evidence="5" id="KW-0862">Zinc</keyword>
<proteinExistence type="predicted"/>
<sequence length="440" mass="50751">MATETAVKYKTTVGLLASFKLHQRISEMPRSFLIKKKSLHHRSVERTSCDTKRTHSNMLPSERLAINTSQIKHNISSMLPKQDMPQDIISSHRIPELMSEQNLQNFLRLCCHFVPYSQNLSTKSKMDFLTDWSSKSTYHPYNTWNPYLTRGPNPLKKHPINGTRLWRPAFSETDRPPTNENSSCKYCASTCETYFHVSNRTCSKCFTTINIKRNQGSYVLNSHSGNIPSFSERHLMAYEGINNPFRKVETLETAKQLSENKLSSSKPLLPITQIDKQYQSPSENRNKSVVQESPEFEKLEIIHNKKDCIRTSTSSKSFTCLQCGKSFKRSSTLTTHQLIHLNIRPFSCTYCGKKFHQKSDMKKHTYIHTGEKPHKCEICGKAFSQSSNLITHSRKHSGFKPFSCNKCSRTFQRKIDLIRHMDSKHYTTLNYLSTSQNNTA</sequence>
<feature type="domain" description="C2H2-type" evidence="11">
    <location>
        <begin position="374"/>
        <end position="401"/>
    </location>
</feature>
<accession>A0AAV4QEX8</accession>
<feature type="domain" description="C2H2-type" evidence="11">
    <location>
        <begin position="346"/>
        <end position="373"/>
    </location>
</feature>
<evidence type="ECO:0000256" key="8">
    <source>
        <dbReference type="ARBA" id="ARBA00023163"/>
    </source>
</evidence>
<dbReference type="GO" id="GO:0005634">
    <property type="term" value="C:nucleus"/>
    <property type="evidence" value="ECO:0007669"/>
    <property type="project" value="UniProtKB-SubCell"/>
</dbReference>
<dbReference type="Pfam" id="PF00096">
    <property type="entry name" value="zf-C2H2"/>
    <property type="match status" value="4"/>
</dbReference>
<reference evidence="12 13" key="1">
    <citation type="submission" date="2021-06" db="EMBL/GenBank/DDBJ databases">
        <title>Caerostris darwini draft genome.</title>
        <authorList>
            <person name="Kono N."/>
            <person name="Arakawa K."/>
        </authorList>
    </citation>
    <scope>NUCLEOTIDE SEQUENCE [LARGE SCALE GENOMIC DNA]</scope>
</reference>
<dbReference type="FunFam" id="3.30.160.60:FF:000646">
    <property type="entry name" value="Myeloid zinc finger 1"/>
    <property type="match status" value="1"/>
</dbReference>
<dbReference type="PANTHER" id="PTHR23226">
    <property type="entry name" value="ZINC FINGER AND SCAN DOMAIN-CONTAINING"/>
    <property type="match status" value="1"/>
</dbReference>
<dbReference type="EMBL" id="BPLQ01004355">
    <property type="protein sequence ID" value="GIY07501.1"/>
    <property type="molecule type" value="Genomic_DNA"/>
</dbReference>
<keyword evidence="4 10" id="KW-0863">Zinc-finger</keyword>